<dbReference type="PANTHER" id="PTHR38011">
    <property type="entry name" value="DIHYDROFOLATE REDUCTASE FAMILY PROTEIN (AFU_ORTHOLOGUE AFUA_8G06820)"/>
    <property type="match status" value="1"/>
</dbReference>
<evidence type="ECO:0000313" key="3">
    <source>
        <dbReference type="Proteomes" id="UP000230214"/>
    </source>
</evidence>
<sequence>MKISLYMAISANGFITKGKSNYDWVSEEDWDQFYSYIKKNDAVIMGRKTMEQFGENEFPIKKVFNIVLSANKKLHKNTKDLVIMKGTPQNIVSFANIKGFEKLLIIGGENINGQFLKANLVNEIVLSVHPIIIKKGLTLFGKNIKGVRLNLINSKNINNELVQIRYKVIN</sequence>
<name>A0A2H0RAG5_UNCKA</name>
<dbReference type="InterPro" id="IPR002734">
    <property type="entry name" value="RibDG_C"/>
</dbReference>
<accession>A0A2H0RAG5</accession>
<dbReference type="GO" id="GO:0008703">
    <property type="term" value="F:5-amino-6-(5-phosphoribosylamino)uracil reductase activity"/>
    <property type="evidence" value="ECO:0007669"/>
    <property type="project" value="InterPro"/>
</dbReference>
<feature type="domain" description="Bacterial bifunctional deaminase-reductase C-terminal" evidence="1">
    <location>
        <begin position="2"/>
        <end position="162"/>
    </location>
</feature>
<evidence type="ECO:0000313" key="2">
    <source>
        <dbReference type="EMBL" id="PIR43450.1"/>
    </source>
</evidence>
<protein>
    <recommendedName>
        <fullName evidence="1">Bacterial bifunctional deaminase-reductase C-terminal domain-containing protein</fullName>
    </recommendedName>
</protein>
<dbReference type="EMBL" id="PCXU01000024">
    <property type="protein sequence ID" value="PIR43450.1"/>
    <property type="molecule type" value="Genomic_DNA"/>
</dbReference>
<proteinExistence type="predicted"/>
<evidence type="ECO:0000259" key="1">
    <source>
        <dbReference type="Pfam" id="PF01872"/>
    </source>
</evidence>
<dbReference type="Proteomes" id="UP000230214">
    <property type="component" value="Unassembled WGS sequence"/>
</dbReference>
<dbReference type="SUPFAM" id="SSF53597">
    <property type="entry name" value="Dihydrofolate reductase-like"/>
    <property type="match status" value="1"/>
</dbReference>
<dbReference type="GO" id="GO:0009231">
    <property type="term" value="P:riboflavin biosynthetic process"/>
    <property type="evidence" value="ECO:0007669"/>
    <property type="project" value="InterPro"/>
</dbReference>
<dbReference type="Pfam" id="PF01872">
    <property type="entry name" value="RibD_C"/>
    <property type="match status" value="1"/>
</dbReference>
<dbReference type="InterPro" id="IPR024072">
    <property type="entry name" value="DHFR-like_dom_sf"/>
</dbReference>
<dbReference type="AlphaFoldDB" id="A0A2H0RAG5"/>
<dbReference type="Gene3D" id="3.40.430.10">
    <property type="entry name" value="Dihydrofolate Reductase, subunit A"/>
    <property type="match status" value="1"/>
</dbReference>
<organism evidence="2 3">
    <name type="scientific">candidate division WWE3 bacterium CG10_big_fil_rev_8_21_14_0_10_32_10</name>
    <dbReference type="NCBI Taxonomy" id="1975090"/>
    <lineage>
        <taxon>Bacteria</taxon>
        <taxon>Katanobacteria</taxon>
    </lineage>
</organism>
<reference evidence="2 3" key="1">
    <citation type="submission" date="2017-09" db="EMBL/GenBank/DDBJ databases">
        <title>Depth-based differentiation of microbial function through sediment-hosted aquifers and enrichment of novel symbionts in the deep terrestrial subsurface.</title>
        <authorList>
            <person name="Probst A.J."/>
            <person name="Ladd B."/>
            <person name="Jarett J.K."/>
            <person name="Geller-Mcgrath D.E."/>
            <person name="Sieber C.M."/>
            <person name="Emerson J.B."/>
            <person name="Anantharaman K."/>
            <person name="Thomas B.C."/>
            <person name="Malmstrom R."/>
            <person name="Stieglmeier M."/>
            <person name="Klingl A."/>
            <person name="Woyke T."/>
            <person name="Ryan C.M."/>
            <person name="Banfield J.F."/>
        </authorList>
    </citation>
    <scope>NUCLEOTIDE SEQUENCE [LARGE SCALE GENOMIC DNA]</scope>
    <source>
        <strain evidence="2">CG10_big_fil_rev_8_21_14_0_10_32_10</strain>
    </source>
</reference>
<gene>
    <name evidence="2" type="ORF">COV24_02825</name>
</gene>
<dbReference type="InterPro" id="IPR050765">
    <property type="entry name" value="Riboflavin_Biosynth_HTPR"/>
</dbReference>
<comment type="caution">
    <text evidence="2">The sequence shown here is derived from an EMBL/GenBank/DDBJ whole genome shotgun (WGS) entry which is preliminary data.</text>
</comment>
<dbReference type="PANTHER" id="PTHR38011:SF11">
    <property type="entry name" value="2,5-DIAMINO-6-RIBOSYLAMINO-4(3H)-PYRIMIDINONE 5'-PHOSPHATE REDUCTASE"/>
    <property type="match status" value="1"/>
</dbReference>